<keyword evidence="8" id="KW-0665">Pyrimidine biosynthesis</keyword>
<dbReference type="EMBL" id="LSSK01000455">
    <property type="protein sequence ID" value="OMH83299.1"/>
    <property type="molecule type" value="Genomic_DNA"/>
</dbReference>
<keyword evidence="13" id="KW-1185">Reference proteome</keyword>
<dbReference type="EMBL" id="LSSK01001502">
    <property type="protein sequence ID" value="OMH79578.1"/>
    <property type="molecule type" value="Genomic_DNA"/>
</dbReference>
<dbReference type="InterPro" id="IPR029057">
    <property type="entry name" value="PRTase-like"/>
</dbReference>
<evidence type="ECO:0000256" key="4">
    <source>
        <dbReference type="ARBA" id="ARBA00011738"/>
    </source>
</evidence>
<evidence type="ECO:0000256" key="6">
    <source>
        <dbReference type="ARBA" id="ARBA00022676"/>
    </source>
</evidence>
<dbReference type="Proteomes" id="UP000188320">
    <property type="component" value="Unassembled WGS sequence"/>
</dbReference>
<evidence type="ECO:0000256" key="1">
    <source>
        <dbReference type="ARBA" id="ARBA00003769"/>
    </source>
</evidence>
<evidence type="ECO:0000259" key="9">
    <source>
        <dbReference type="Pfam" id="PF00156"/>
    </source>
</evidence>
<evidence type="ECO:0000313" key="11">
    <source>
        <dbReference type="EMBL" id="OMH82882.1"/>
    </source>
</evidence>
<dbReference type="UniPathway" id="UPA00070">
    <property type="reaction ID" value="UER00119"/>
</dbReference>
<comment type="caution">
    <text evidence="11">The sequence shown here is derived from an EMBL/GenBank/DDBJ whole genome shotgun (WGS) entry which is preliminary data.</text>
</comment>
<dbReference type="Gene3D" id="3.40.50.2020">
    <property type="match status" value="1"/>
</dbReference>
<dbReference type="CDD" id="cd06223">
    <property type="entry name" value="PRTases_typeI"/>
    <property type="match status" value="1"/>
</dbReference>
<dbReference type="EC" id="2.4.2.10" evidence="5"/>
<feature type="domain" description="Phosphoribosyltransferase" evidence="9">
    <location>
        <begin position="44"/>
        <end position="160"/>
    </location>
</feature>
<dbReference type="InterPro" id="IPR004467">
    <property type="entry name" value="Or_phspho_trans_dom"/>
</dbReference>
<reference evidence="13" key="1">
    <citation type="submission" date="2017-01" db="EMBL/GenBank/DDBJ databases">
        <authorList>
            <person name="Wang Y."/>
            <person name="White M."/>
            <person name="Kvist S."/>
            <person name="Moncalvo J.-M."/>
        </authorList>
    </citation>
    <scope>NUCLEOTIDE SEQUENCE [LARGE SCALE GENOMIC DNA]</scope>
    <source>
        <strain evidence="13">COL-18-3</strain>
    </source>
</reference>
<dbReference type="InterPro" id="IPR000836">
    <property type="entry name" value="PRTase_dom"/>
</dbReference>
<comment type="function">
    <text evidence="1">Catalyzes the transfer of a ribosyl phosphate group from 5-phosphoribose 1-diphosphate to orotate, leading to the formation of orotidine monophosphate (OMP).</text>
</comment>
<organism evidence="11 13">
    <name type="scientific">Zancudomyces culisetae</name>
    <name type="common">Gut fungus</name>
    <name type="synonym">Smittium culisetae</name>
    <dbReference type="NCBI Taxonomy" id="1213189"/>
    <lineage>
        <taxon>Eukaryota</taxon>
        <taxon>Fungi</taxon>
        <taxon>Fungi incertae sedis</taxon>
        <taxon>Zoopagomycota</taxon>
        <taxon>Kickxellomycotina</taxon>
        <taxon>Harpellomycetes</taxon>
        <taxon>Harpellales</taxon>
        <taxon>Legeriomycetaceae</taxon>
        <taxon>Zancudomyces</taxon>
    </lineage>
</organism>
<dbReference type="HAMAP" id="MF_01208">
    <property type="entry name" value="PyrE"/>
    <property type="match status" value="1"/>
</dbReference>
<dbReference type="PANTHER" id="PTHR46683:SF1">
    <property type="entry name" value="OROTATE PHOSPHORIBOSYLTRANSFERASE 1-RELATED"/>
    <property type="match status" value="1"/>
</dbReference>
<evidence type="ECO:0000313" key="12">
    <source>
        <dbReference type="EMBL" id="OMH83299.1"/>
    </source>
</evidence>
<dbReference type="GO" id="GO:0046132">
    <property type="term" value="P:pyrimidine ribonucleoside biosynthetic process"/>
    <property type="evidence" value="ECO:0007669"/>
    <property type="project" value="TreeGrafter"/>
</dbReference>
<gene>
    <name evidence="12" type="ORF">AX774_g3196</name>
    <name evidence="11" type="ORF">AX774_g3629</name>
    <name evidence="10" type="ORF">AX774_g7011</name>
</gene>
<dbReference type="SUPFAM" id="SSF53271">
    <property type="entry name" value="PRTase-like"/>
    <property type="match status" value="1"/>
</dbReference>
<dbReference type="PANTHER" id="PTHR46683">
    <property type="entry name" value="OROTATE PHOSPHORIBOSYLTRANSFERASE 1-RELATED"/>
    <property type="match status" value="1"/>
</dbReference>
<accession>A0A1R1PPS6</accession>
<comment type="pathway">
    <text evidence="2">Pyrimidine metabolism; UMP biosynthesis via de novo pathway; UMP from orotate: step 1/2.</text>
</comment>
<dbReference type="GO" id="GO:0004588">
    <property type="term" value="F:orotate phosphoribosyltransferase activity"/>
    <property type="evidence" value="ECO:0007669"/>
    <property type="project" value="UniProtKB-EC"/>
</dbReference>
<evidence type="ECO:0000256" key="3">
    <source>
        <dbReference type="ARBA" id="ARBA00006340"/>
    </source>
</evidence>
<dbReference type="NCBIfam" id="TIGR00336">
    <property type="entry name" value="pyrE"/>
    <property type="match status" value="1"/>
</dbReference>
<dbReference type="AlphaFoldDB" id="A0A1R1PPS6"/>
<comment type="similarity">
    <text evidence="3">Belongs to the purine/pyrimidine phosphoribosyltransferase family. PyrE subfamily.</text>
</comment>
<dbReference type="InterPro" id="IPR023031">
    <property type="entry name" value="OPRT"/>
</dbReference>
<sequence length="225" mass="24761">MKEFEKGFIELATDFNVLRFGEFKLKSGRISPYFFNAGQFNTGKAIKTVGQLYSQKILDSKVEFDLLFGPAYKGIPLVTAVSSALSDHKDCQFMYDRKEVKDHGEGGNLVGATAEEIKGKRILIVDDVITAGTAIKQSVDVIVKAGGIPVGVVVAIDRQEVGSNNSAGEQERTSAVMDIQKTLNIPVYSIVKLDSIIEYIEGGYGGEKYVAYLEKIREYRRVFGV</sequence>
<name>A0A1R1PPS6_ZANCU</name>
<dbReference type="Pfam" id="PF00156">
    <property type="entry name" value="Pribosyltran"/>
    <property type="match status" value="1"/>
</dbReference>
<dbReference type="GO" id="GO:0005737">
    <property type="term" value="C:cytoplasm"/>
    <property type="evidence" value="ECO:0007669"/>
    <property type="project" value="TreeGrafter"/>
</dbReference>
<dbReference type="FunFam" id="3.40.50.2020:FF:000008">
    <property type="entry name" value="Orotate phosphoribosyltransferase"/>
    <property type="match status" value="1"/>
</dbReference>
<evidence type="ECO:0000256" key="2">
    <source>
        <dbReference type="ARBA" id="ARBA00004889"/>
    </source>
</evidence>
<comment type="subunit">
    <text evidence="4">Homodimer.</text>
</comment>
<keyword evidence="7 11" id="KW-0808">Transferase</keyword>
<keyword evidence="6 11" id="KW-0328">Glycosyltransferase</keyword>
<evidence type="ECO:0000256" key="5">
    <source>
        <dbReference type="ARBA" id="ARBA00011971"/>
    </source>
</evidence>
<dbReference type="OrthoDB" id="5553476at2759"/>
<evidence type="ECO:0000313" key="10">
    <source>
        <dbReference type="EMBL" id="OMH79578.1"/>
    </source>
</evidence>
<dbReference type="GO" id="GO:0006207">
    <property type="term" value="P:'de novo' pyrimidine nucleobase biosynthetic process"/>
    <property type="evidence" value="ECO:0007669"/>
    <property type="project" value="TreeGrafter"/>
</dbReference>
<dbReference type="EMBL" id="LSSK01000570">
    <property type="protein sequence ID" value="OMH82882.1"/>
    <property type="molecule type" value="Genomic_DNA"/>
</dbReference>
<protein>
    <recommendedName>
        <fullName evidence="5">orotate phosphoribosyltransferase</fullName>
        <ecNumber evidence="5">2.4.2.10</ecNumber>
    </recommendedName>
</protein>
<reference evidence="11" key="2">
    <citation type="submission" date="2017-01" db="EMBL/GenBank/DDBJ databases">
        <authorList>
            <person name="Mah S.A."/>
            <person name="Swanson W.J."/>
            <person name="Moy G.W."/>
            <person name="Vacquier V.D."/>
        </authorList>
    </citation>
    <scope>NUCLEOTIDE SEQUENCE [LARGE SCALE GENOMIC DNA]</scope>
    <source>
        <strain evidence="11">COL-18-3</strain>
    </source>
</reference>
<dbReference type="GO" id="GO:0044205">
    <property type="term" value="P:'de novo' UMP biosynthetic process"/>
    <property type="evidence" value="ECO:0007669"/>
    <property type="project" value="UniProtKB-UniPathway"/>
</dbReference>
<evidence type="ECO:0000256" key="8">
    <source>
        <dbReference type="ARBA" id="ARBA00022975"/>
    </source>
</evidence>
<evidence type="ECO:0000313" key="13">
    <source>
        <dbReference type="Proteomes" id="UP000188320"/>
    </source>
</evidence>
<evidence type="ECO:0000256" key="7">
    <source>
        <dbReference type="ARBA" id="ARBA00022679"/>
    </source>
</evidence>
<proteinExistence type="inferred from homology"/>